<organism evidence="2">
    <name type="scientific">Rhipicephalus appendiculatus</name>
    <name type="common">Brown ear tick</name>
    <dbReference type="NCBI Taxonomy" id="34631"/>
    <lineage>
        <taxon>Eukaryota</taxon>
        <taxon>Metazoa</taxon>
        <taxon>Ecdysozoa</taxon>
        <taxon>Arthropoda</taxon>
        <taxon>Chelicerata</taxon>
        <taxon>Arachnida</taxon>
        <taxon>Acari</taxon>
        <taxon>Parasitiformes</taxon>
        <taxon>Ixodida</taxon>
        <taxon>Ixodoidea</taxon>
        <taxon>Ixodidae</taxon>
        <taxon>Rhipicephalinae</taxon>
        <taxon>Rhipicephalus</taxon>
        <taxon>Rhipicephalus</taxon>
    </lineage>
</organism>
<keyword evidence="1" id="KW-0732">Signal</keyword>
<feature type="chain" id="PRO_5007284624" evidence="1">
    <location>
        <begin position="31"/>
        <end position="80"/>
    </location>
</feature>
<protein>
    <submittedName>
        <fullName evidence="2">Uncharacterized protein</fullName>
    </submittedName>
</protein>
<accession>A0A131YC16</accession>
<evidence type="ECO:0000313" key="2">
    <source>
        <dbReference type="EMBL" id="JAP76035.1"/>
    </source>
</evidence>
<reference evidence="2" key="1">
    <citation type="journal article" date="2016" name="Ticks Tick Borne Dis.">
        <title>De novo assembly and annotation of the salivary gland transcriptome of Rhipicephalus appendiculatus male and female ticks during blood feeding.</title>
        <authorList>
            <person name="de Castro M.H."/>
            <person name="de Klerk D."/>
            <person name="Pienaar R."/>
            <person name="Latif A.A."/>
            <person name="Rees D.J."/>
            <person name="Mans B.J."/>
        </authorList>
    </citation>
    <scope>NUCLEOTIDE SEQUENCE</scope>
    <source>
        <tissue evidence="2">Salivary glands</tissue>
    </source>
</reference>
<evidence type="ECO:0000256" key="1">
    <source>
        <dbReference type="SAM" id="SignalP"/>
    </source>
</evidence>
<proteinExistence type="predicted"/>
<name>A0A131YC16_RHIAP</name>
<feature type="signal peptide" evidence="1">
    <location>
        <begin position="1"/>
        <end position="30"/>
    </location>
</feature>
<dbReference type="EMBL" id="GEDV01012522">
    <property type="protein sequence ID" value="JAP76035.1"/>
    <property type="molecule type" value="Transcribed_RNA"/>
</dbReference>
<dbReference type="AlphaFoldDB" id="A0A131YC16"/>
<sequence length="80" mass="8783">MCGRGFLAVPVRILGSIPFFCSLTCSAVRARWNSNLTEKFLKNFWSNSVMPVLNDPDITGNGEETSGRIYSAIKKALVAD</sequence>